<feature type="region of interest" description="Disordered" evidence="1">
    <location>
        <begin position="377"/>
        <end position="416"/>
    </location>
</feature>
<feature type="region of interest" description="Disordered" evidence="1">
    <location>
        <begin position="154"/>
        <end position="220"/>
    </location>
</feature>
<dbReference type="EMBL" id="JAUUTY010000004">
    <property type="protein sequence ID" value="KAK1650697.1"/>
    <property type="molecule type" value="Genomic_DNA"/>
</dbReference>
<evidence type="ECO:0000256" key="1">
    <source>
        <dbReference type="SAM" id="MobiDB-lite"/>
    </source>
</evidence>
<evidence type="ECO:0008006" key="4">
    <source>
        <dbReference type="Google" id="ProtNLM"/>
    </source>
</evidence>
<dbReference type="AlphaFoldDB" id="A0AAD8SGF1"/>
<evidence type="ECO:0000313" key="3">
    <source>
        <dbReference type="Proteomes" id="UP001231189"/>
    </source>
</evidence>
<reference evidence="2" key="1">
    <citation type="submission" date="2023-07" db="EMBL/GenBank/DDBJ databases">
        <title>A chromosome-level genome assembly of Lolium multiflorum.</title>
        <authorList>
            <person name="Chen Y."/>
            <person name="Copetti D."/>
            <person name="Kolliker R."/>
            <person name="Studer B."/>
        </authorList>
    </citation>
    <scope>NUCLEOTIDE SEQUENCE</scope>
    <source>
        <strain evidence="2">02402/16</strain>
        <tissue evidence="2">Leaf</tissue>
    </source>
</reference>
<evidence type="ECO:0000313" key="2">
    <source>
        <dbReference type="EMBL" id="KAK1650697.1"/>
    </source>
</evidence>
<accession>A0AAD8SGF1</accession>
<dbReference type="PANTHER" id="PTHR33170">
    <property type="entry name" value="DUF4283 DOMAIN-CONTAINING PROTEIN-RELATED"/>
    <property type="match status" value="1"/>
</dbReference>
<feature type="compositionally biased region" description="Basic and acidic residues" evidence="1">
    <location>
        <begin position="209"/>
        <end position="219"/>
    </location>
</feature>
<comment type="caution">
    <text evidence="2">The sequence shown here is derived from an EMBL/GenBank/DDBJ whole genome shotgun (WGS) entry which is preliminary data.</text>
</comment>
<name>A0AAD8SGF1_LOLMU</name>
<dbReference type="Proteomes" id="UP001231189">
    <property type="component" value="Unassembled WGS sequence"/>
</dbReference>
<gene>
    <name evidence="2" type="ORF">QYE76_068502</name>
</gene>
<organism evidence="2 3">
    <name type="scientific">Lolium multiflorum</name>
    <name type="common">Italian ryegrass</name>
    <name type="synonym">Lolium perenne subsp. multiflorum</name>
    <dbReference type="NCBI Taxonomy" id="4521"/>
    <lineage>
        <taxon>Eukaryota</taxon>
        <taxon>Viridiplantae</taxon>
        <taxon>Streptophyta</taxon>
        <taxon>Embryophyta</taxon>
        <taxon>Tracheophyta</taxon>
        <taxon>Spermatophyta</taxon>
        <taxon>Magnoliopsida</taxon>
        <taxon>Liliopsida</taxon>
        <taxon>Poales</taxon>
        <taxon>Poaceae</taxon>
        <taxon>BOP clade</taxon>
        <taxon>Pooideae</taxon>
        <taxon>Poodae</taxon>
        <taxon>Poeae</taxon>
        <taxon>Poeae Chloroplast Group 2 (Poeae type)</taxon>
        <taxon>Loliodinae</taxon>
        <taxon>Loliinae</taxon>
        <taxon>Lolium</taxon>
    </lineage>
</organism>
<protein>
    <recommendedName>
        <fullName evidence="4">DUF4283 domain-containing protein</fullName>
    </recommendedName>
</protein>
<sequence>MGHGNTGVGFFNIDVEPLRSGQRKGEVFSAVIKFNTIPLSEEQLSDELKHLVDKLWDWQVKRVSETEFSVVFPTRQTLRLCTGRGKLYLPLCKIETKIREAFCDPKPFLVLPSAWVQLTGVLEDLLERERLMASFAMVGRAIDVDDLSLQKWESEPVRAESGPRGGLGGGSGVPPPPPPRQDKDDEDEDFSDDGSTDIEWNKHGRRKKGDQQEDPDKGRVGTIEAEGAQSTGKQAVGTMSAPVAGRVWEGPNLRISSNQYSSNLEMQLGLSKTLAMPAVVVLGADQEGALAEESLFSTEDGSLVTDPLATWVADSQPPVGPPAKVARLGGSLSGPERQPLEVLEEVQSVVCEGERSVAFPDLRKVVTEEALTPQAKRTPTIPYARKKKGAGVTATRKSARCKGTTPVMEKAQRRASEKDLEAITIINDKP</sequence>
<feature type="compositionally biased region" description="Acidic residues" evidence="1">
    <location>
        <begin position="184"/>
        <end position="196"/>
    </location>
</feature>
<keyword evidence="3" id="KW-1185">Reference proteome</keyword>
<dbReference type="PANTHER" id="PTHR33170:SF2">
    <property type="entry name" value="OS12G0531500 PROTEIN"/>
    <property type="match status" value="1"/>
</dbReference>
<proteinExistence type="predicted"/>
<feature type="compositionally biased region" description="Gly residues" evidence="1">
    <location>
        <begin position="163"/>
        <end position="172"/>
    </location>
</feature>